<dbReference type="Gene3D" id="3.40.50.1240">
    <property type="entry name" value="Phosphoglycerate mutase-like"/>
    <property type="match status" value="1"/>
</dbReference>
<dbReference type="SUPFAM" id="SSF53254">
    <property type="entry name" value="Phosphoglycerate mutase-like"/>
    <property type="match status" value="1"/>
</dbReference>
<dbReference type="SMART" id="SM00855">
    <property type="entry name" value="PGAM"/>
    <property type="match status" value="1"/>
</dbReference>
<evidence type="ECO:0000313" key="3">
    <source>
        <dbReference type="Proteomes" id="UP000504638"/>
    </source>
</evidence>
<dbReference type="EMBL" id="ML975149">
    <property type="protein sequence ID" value="KAF1817266.1"/>
    <property type="molecule type" value="Genomic_DNA"/>
</dbReference>
<organism evidence="2">
    <name type="scientific">Eremomyces bilateralis CBS 781.70</name>
    <dbReference type="NCBI Taxonomy" id="1392243"/>
    <lineage>
        <taxon>Eukaryota</taxon>
        <taxon>Fungi</taxon>
        <taxon>Dikarya</taxon>
        <taxon>Ascomycota</taxon>
        <taxon>Pezizomycotina</taxon>
        <taxon>Dothideomycetes</taxon>
        <taxon>Dothideomycetes incertae sedis</taxon>
        <taxon>Eremomycetales</taxon>
        <taxon>Eremomycetaceae</taxon>
        <taxon>Eremomyces</taxon>
    </lineage>
</organism>
<dbReference type="GeneID" id="54422214"/>
<accession>A0A6G1GH54</accession>
<evidence type="ECO:0000313" key="4">
    <source>
        <dbReference type="RefSeq" id="XP_033538897.1"/>
    </source>
</evidence>
<gene>
    <name evidence="2 4" type="ORF">P152DRAFT_478285</name>
</gene>
<sequence>MATPTQPPRLHLIRSAQANHNTSLANHQIRDPLLTPTGGLQARHLRHAIPPSIRDRIGFFAASPLRRTLYTALLAFEDLLLPEGREEGLMSTGIGTDPLPIPESGLSVSHNTPRFPVFAVAEAQTVSDRPCDTGSHRDQLVAVFNVVDGPWIYLVSMAHLRKDWFIKKSKWATDEAMVKARAAAVRRWCRKKLAGLEGEKRDMVLVTHGTFLHYLTQDWSGYEEVAETGWENSEVRSFQFVDGLRTDDDDAKIEETEESKQYREKNGPMCGLDGSLETEELAPARDAIAFEH</sequence>
<dbReference type="PANTHER" id="PTHR48100">
    <property type="entry name" value="BROAD-SPECIFICITY PHOSPHATASE YOR283W-RELATED"/>
    <property type="match status" value="1"/>
</dbReference>
<dbReference type="InterPro" id="IPR013078">
    <property type="entry name" value="His_Pase_superF_clade-1"/>
</dbReference>
<proteinExistence type="predicted"/>
<keyword evidence="3" id="KW-1185">Reference proteome</keyword>
<reference evidence="4" key="2">
    <citation type="submission" date="2020-04" db="EMBL/GenBank/DDBJ databases">
        <authorList>
            <consortium name="NCBI Genome Project"/>
        </authorList>
    </citation>
    <scope>NUCLEOTIDE SEQUENCE</scope>
    <source>
        <strain evidence="4">CBS 781.70</strain>
    </source>
</reference>
<dbReference type="InterPro" id="IPR050275">
    <property type="entry name" value="PGM_Phosphatase"/>
</dbReference>
<dbReference type="InterPro" id="IPR029033">
    <property type="entry name" value="His_PPase_superfam"/>
</dbReference>
<evidence type="ECO:0008006" key="5">
    <source>
        <dbReference type="Google" id="ProtNLM"/>
    </source>
</evidence>
<dbReference type="OrthoDB" id="496981at2759"/>
<dbReference type="Pfam" id="PF00300">
    <property type="entry name" value="His_Phos_1"/>
    <property type="match status" value="1"/>
</dbReference>
<dbReference type="AlphaFoldDB" id="A0A6G1GH54"/>
<dbReference type="Proteomes" id="UP000504638">
    <property type="component" value="Unplaced"/>
</dbReference>
<dbReference type="RefSeq" id="XP_033538897.1">
    <property type="nucleotide sequence ID" value="XM_033681644.1"/>
</dbReference>
<dbReference type="PANTHER" id="PTHR48100:SF54">
    <property type="entry name" value="PHOSPHATASE SPAC5H10.03-RELATED"/>
    <property type="match status" value="1"/>
</dbReference>
<name>A0A6G1GH54_9PEZI</name>
<reference evidence="4" key="3">
    <citation type="submission" date="2025-04" db="UniProtKB">
        <authorList>
            <consortium name="RefSeq"/>
        </authorList>
    </citation>
    <scope>IDENTIFICATION</scope>
    <source>
        <strain evidence="4">CBS 781.70</strain>
    </source>
</reference>
<reference evidence="2 4" key="1">
    <citation type="submission" date="2020-01" db="EMBL/GenBank/DDBJ databases">
        <authorList>
            <consortium name="DOE Joint Genome Institute"/>
            <person name="Haridas S."/>
            <person name="Albert R."/>
            <person name="Binder M."/>
            <person name="Bloem J."/>
            <person name="Labutti K."/>
            <person name="Salamov A."/>
            <person name="Andreopoulos B."/>
            <person name="Baker S.E."/>
            <person name="Barry K."/>
            <person name="Bills G."/>
            <person name="Bluhm B.H."/>
            <person name="Cannon C."/>
            <person name="Castanera R."/>
            <person name="Culley D.E."/>
            <person name="Daum C."/>
            <person name="Ezra D."/>
            <person name="Gonzalez J.B."/>
            <person name="Henrissat B."/>
            <person name="Kuo A."/>
            <person name="Liang C."/>
            <person name="Lipzen A."/>
            <person name="Lutzoni F."/>
            <person name="Magnuson J."/>
            <person name="Mondo S."/>
            <person name="Nolan M."/>
            <person name="Ohm R."/>
            <person name="Pangilinan J."/>
            <person name="Park H.-J."/>
            <person name="Ramirez L."/>
            <person name="Alfaro M."/>
            <person name="Sun H."/>
            <person name="Tritt A."/>
            <person name="Yoshinaga Y."/>
            <person name="Zwiers L.-H."/>
            <person name="Turgeon B.G."/>
            <person name="Goodwin S.B."/>
            <person name="Spatafora J.W."/>
            <person name="Crous P.W."/>
            <person name="Grigoriev I.V."/>
        </authorList>
    </citation>
    <scope>NUCLEOTIDE SEQUENCE</scope>
    <source>
        <strain evidence="2 4">CBS 781.70</strain>
    </source>
</reference>
<feature type="region of interest" description="Disordered" evidence="1">
    <location>
        <begin position="255"/>
        <end position="277"/>
    </location>
</feature>
<evidence type="ECO:0000313" key="2">
    <source>
        <dbReference type="EMBL" id="KAF1817266.1"/>
    </source>
</evidence>
<dbReference type="GO" id="GO:0005737">
    <property type="term" value="C:cytoplasm"/>
    <property type="evidence" value="ECO:0007669"/>
    <property type="project" value="TreeGrafter"/>
</dbReference>
<evidence type="ECO:0000256" key="1">
    <source>
        <dbReference type="SAM" id="MobiDB-lite"/>
    </source>
</evidence>
<protein>
    <recommendedName>
        <fullName evidence="5">Phosphoglycerate mutase-like protein</fullName>
    </recommendedName>
</protein>
<dbReference type="GO" id="GO:0016791">
    <property type="term" value="F:phosphatase activity"/>
    <property type="evidence" value="ECO:0007669"/>
    <property type="project" value="TreeGrafter"/>
</dbReference>